<keyword evidence="8 9" id="KW-0289">Folate biosynthesis</keyword>
<dbReference type="PROSITE" id="PS50972">
    <property type="entry name" value="PTERIN_BINDING"/>
    <property type="match status" value="1"/>
</dbReference>
<evidence type="ECO:0000256" key="7">
    <source>
        <dbReference type="ARBA" id="ARBA00022842"/>
    </source>
</evidence>
<dbReference type="PANTHER" id="PTHR20941">
    <property type="entry name" value="FOLATE SYNTHESIS PROTEINS"/>
    <property type="match status" value="1"/>
</dbReference>
<protein>
    <recommendedName>
        <fullName evidence="4 9">Dihydropteroate synthase</fullName>
        <shortName evidence="9">DHPS</shortName>
        <ecNumber evidence="4 9">2.5.1.15</ecNumber>
    </recommendedName>
    <alternativeName>
        <fullName evidence="9">Dihydropteroate pyrophosphorylase</fullName>
    </alternativeName>
</protein>
<keyword evidence="6 9" id="KW-0479">Metal-binding</keyword>
<gene>
    <name evidence="11" type="primary">folP</name>
    <name evidence="11" type="ORF">ACFL27_01175</name>
</gene>
<dbReference type="GO" id="GO:0004156">
    <property type="term" value="F:dihydropteroate synthase activity"/>
    <property type="evidence" value="ECO:0007669"/>
    <property type="project" value="UniProtKB-EC"/>
</dbReference>
<feature type="domain" description="Pterin-binding" evidence="10">
    <location>
        <begin position="19"/>
        <end position="272"/>
    </location>
</feature>
<comment type="function">
    <text evidence="9">Catalyzes the condensation of para-aminobenzoate (pABA) with 6-hydroxymethyl-7,8-dihydropterin diphosphate (DHPt-PP) to form 7,8-dihydropteroate (H2Pte), the immediate precursor of folate derivatives.</text>
</comment>
<accession>A0ABV6YRG0</accession>
<keyword evidence="12" id="KW-1185">Reference proteome</keyword>
<dbReference type="Pfam" id="PF00809">
    <property type="entry name" value="Pterin_bind"/>
    <property type="match status" value="1"/>
</dbReference>
<evidence type="ECO:0000256" key="2">
    <source>
        <dbReference type="ARBA" id="ARBA00001946"/>
    </source>
</evidence>
<proteinExistence type="inferred from homology"/>
<dbReference type="InterPro" id="IPR000489">
    <property type="entry name" value="Pterin-binding_dom"/>
</dbReference>
<dbReference type="CDD" id="cd00739">
    <property type="entry name" value="DHPS"/>
    <property type="match status" value="1"/>
</dbReference>
<reference evidence="11 12" key="1">
    <citation type="submission" date="2024-09" db="EMBL/GenBank/DDBJ databases">
        <title>Laminarin stimulates single cell rates of sulfate reduction while oxygen inhibits transcriptomic activity in coastal marine sediment.</title>
        <authorList>
            <person name="Lindsay M."/>
            <person name="Orcutt B."/>
            <person name="Emerson D."/>
            <person name="Stepanauskas R."/>
            <person name="D'Angelo T."/>
        </authorList>
    </citation>
    <scope>NUCLEOTIDE SEQUENCE [LARGE SCALE GENOMIC DNA]</scope>
    <source>
        <strain evidence="11">SAG AM-311-K15</strain>
    </source>
</reference>
<evidence type="ECO:0000256" key="3">
    <source>
        <dbReference type="ARBA" id="ARBA00004763"/>
    </source>
</evidence>
<evidence type="ECO:0000313" key="12">
    <source>
        <dbReference type="Proteomes" id="UP001594351"/>
    </source>
</evidence>
<comment type="similarity">
    <text evidence="9">Belongs to the DHPS family.</text>
</comment>
<dbReference type="PROSITE" id="PS00792">
    <property type="entry name" value="DHPS_1"/>
    <property type="match status" value="1"/>
</dbReference>
<evidence type="ECO:0000256" key="5">
    <source>
        <dbReference type="ARBA" id="ARBA00022679"/>
    </source>
</evidence>
<comment type="cofactor">
    <cofactor evidence="2 9">
        <name>Mg(2+)</name>
        <dbReference type="ChEBI" id="CHEBI:18420"/>
    </cofactor>
</comment>
<dbReference type="EC" id="2.5.1.15" evidence="4 9"/>
<comment type="pathway">
    <text evidence="3 9">Cofactor biosynthesis; tetrahydrofolate biosynthesis; 7,8-dihydrofolate from 2-amino-4-hydroxy-6-hydroxymethyl-7,8-dihydropteridine diphosphate and 4-aminobenzoate: step 1/2.</text>
</comment>
<keyword evidence="5 9" id="KW-0808">Transferase</keyword>
<dbReference type="PANTHER" id="PTHR20941:SF1">
    <property type="entry name" value="FOLIC ACID SYNTHESIS PROTEIN FOL1"/>
    <property type="match status" value="1"/>
</dbReference>
<evidence type="ECO:0000256" key="8">
    <source>
        <dbReference type="ARBA" id="ARBA00022909"/>
    </source>
</evidence>
<evidence type="ECO:0000256" key="4">
    <source>
        <dbReference type="ARBA" id="ARBA00012458"/>
    </source>
</evidence>
<comment type="catalytic activity">
    <reaction evidence="1">
        <text>(7,8-dihydropterin-6-yl)methyl diphosphate + 4-aminobenzoate = 7,8-dihydropteroate + diphosphate</text>
        <dbReference type="Rhea" id="RHEA:19949"/>
        <dbReference type="ChEBI" id="CHEBI:17836"/>
        <dbReference type="ChEBI" id="CHEBI:17839"/>
        <dbReference type="ChEBI" id="CHEBI:33019"/>
        <dbReference type="ChEBI" id="CHEBI:72950"/>
        <dbReference type="EC" id="2.5.1.15"/>
    </reaction>
</comment>
<dbReference type="EMBL" id="JBHPBY010000007">
    <property type="protein sequence ID" value="MFC1848793.1"/>
    <property type="molecule type" value="Genomic_DNA"/>
</dbReference>
<dbReference type="InterPro" id="IPR045031">
    <property type="entry name" value="DHP_synth-like"/>
</dbReference>
<dbReference type="InterPro" id="IPR011005">
    <property type="entry name" value="Dihydropteroate_synth-like_sf"/>
</dbReference>
<evidence type="ECO:0000313" key="11">
    <source>
        <dbReference type="EMBL" id="MFC1848793.1"/>
    </source>
</evidence>
<dbReference type="InterPro" id="IPR006390">
    <property type="entry name" value="DHP_synth_dom"/>
</dbReference>
<dbReference type="Gene3D" id="3.20.20.20">
    <property type="entry name" value="Dihydropteroate synthase-like"/>
    <property type="match status" value="1"/>
</dbReference>
<dbReference type="PROSITE" id="PS00793">
    <property type="entry name" value="DHPS_2"/>
    <property type="match status" value="1"/>
</dbReference>
<name>A0ABV6YRG0_UNCC1</name>
<evidence type="ECO:0000256" key="1">
    <source>
        <dbReference type="ARBA" id="ARBA00000012"/>
    </source>
</evidence>
<organism evidence="11 12">
    <name type="scientific">candidate division CSSED10-310 bacterium</name>
    <dbReference type="NCBI Taxonomy" id="2855610"/>
    <lineage>
        <taxon>Bacteria</taxon>
        <taxon>Bacteria division CSSED10-310</taxon>
    </lineage>
</organism>
<comment type="caution">
    <text evidence="11">The sequence shown here is derived from an EMBL/GenBank/DDBJ whole genome shotgun (WGS) entry which is preliminary data.</text>
</comment>
<dbReference type="Proteomes" id="UP001594351">
    <property type="component" value="Unassembled WGS sequence"/>
</dbReference>
<evidence type="ECO:0000259" key="10">
    <source>
        <dbReference type="PROSITE" id="PS50972"/>
    </source>
</evidence>
<evidence type="ECO:0000256" key="9">
    <source>
        <dbReference type="RuleBase" id="RU361205"/>
    </source>
</evidence>
<keyword evidence="7 9" id="KW-0460">Magnesium</keyword>
<evidence type="ECO:0000256" key="6">
    <source>
        <dbReference type="ARBA" id="ARBA00022723"/>
    </source>
</evidence>
<sequence length="280" mass="30306">MADHLIRAGHYTLTTGSKTLVMGILNVTPDSFSDGGLFLSPEKAVECGLRMAEEGADVIDVGGESTRPFSQPITVDQEKKRVLPVIEKLTGQLSIPISIDTYKYEVAKSALAAGASIVNDITALTYSKKMVSLIAKNKAGVILMHMKGTPRKMQRKPEYGAVVPEIYAFLAERISYAQQHGIAFKNMIIDPGIGFGKLLHHNLALINELEYFATINRPIMVGASRKSFIGAILNDPVNDRLEGSLATAVMAVARGAHIVRVHDVRETVRAVTIADAIGRP</sequence>
<dbReference type="NCBIfam" id="TIGR01496">
    <property type="entry name" value="DHPS"/>
    <property type="match status" value="1"/>
</dbReference>
<dbReference type="SUPFAM" id="SSF51717">
    <property type="entry name" value="Dihydropteroate synthetase-like"/>
    <property type="match status" value="1"/>
</dbReference>